<evidence type="ECO:0000256" key="6">
    <source>
        <dbReference type="ARBA" id="ARBA00022825"/>
    </source>
</evidence>
<comment type="similarity">
    <text evidence="2 9 10">Belongs to the peptidase S8 family.</text>
</comment>
<dbReference type="FunFam" id="3.40.50.200:FF:000006">
    <property type="entry name" value="Subtilisin-like protease SBT1.5"/>
    <property type="match status" value="1"/>
</dbReference>
<feature type="active site" description="Charge relay system" evidence="8 9">
    <location>
        <position position="580"/>
    </location>
</feature>
<evidence type="ECO:0000259" key="12">
    <source>
        <dbReference type="Pfam" id="PF00082"/>
    </source>
</evidence>
<keyword evidence="4" id="KW-0732">Signal</keyword>
<reference evidence="15 16" key="1">
    <citation type="submission" date="2019-11" db="EMBL/GenBank/DDBJ databases">
        <title>Whole genome sequence of Oryza granulata.</title>
        <authorList>
            <person name="Li W."/>
        </authorList>
    </citation>
    <scope>NUCLEOTIDE SEQUENCE [LARGE SCALE GENOMIC DNA]</scope>
    <source>
        <strain evidence="16">cv. Menghai</strain>
        <tissue evidence="15">Leaf</tissue>
    </source>
</reference>
<dbReference type="Gene3D" id="3.40.50.200">
    <property type="entry name" value="Peptidase S8/S53 domain"/>
    <property type="match status" value="1"/>
</dbReference>
<evidence type="ECO:0000256" key="2">
    <source>
        <dbReference type="ARBA" id="ARBA00011073"/>
    </source>
</evidence>
<dbReference type="InterPro" id="IPR015500">
    <property type="entry name" value="Peptidase_S8_subtilisin-rel"/>
</dbReference>
<feature type="domain" description="Inhibitor I9" evidence="13">
    <location>
        <begin position="48"/>
        <end position="133"/>
    </location>
</feature>
<dbReference type="PROSITE" id="PS00136">
    <property type="entry name" value="SUBTILASE_ASP"/>
    <property type="match status" value="1"/>
</dbReference>
<dbReference type="Pfam" id="PF17766">
    <property type="entry name" value="fn3_6"/>
    <property type="match status" value="1"/>
</dbReference>
<dbReference type="CDD" id="cd04852">
    <property type="entry name" value="Peptidases_S8_3"/>
    <property type="match status" value="1"/>
</dbReference>
<feature type="active site" description="Charge relay system" evidence="8 9">
    <location>
        <position position="166"/>
    </location>
</feature>
<keyword evidence="16" id="KW-1185">Reference proteome</keyword>
<dbReference type="PRINTS" id="PR00723">
    <property type="entry name" value="SUBTILISIN"/>
</dbReference>
<feature type="compositionally biased region" description="Basic and acidic residues" evidence="11">
    <location>
        <begin position="227"/>
        <end position="244"/>
    </location>
</feature>
<evidence type="ECO:0000256" key="4">
    <source>
        <dbReference type="ARBA" id="ARBA00022729"/>
    </source>
</evidence>
<comment type="subcellular location">
    <subcellularLocation>
        <location evidence="1">Secreted</location>
    </subcellularLocation>
</comment>
<accession>A0A6G1F2S1</accession>
<evidence type="ECO:0000259" key="14">
    <source>
        <dbReference type="Pfam" id="PF17766"/>
    </source>
</evidence>
<dbReference type="PROSITE" id="PS00138">
    <property type="entry name" value="SUBTILASE_SER"/>
    <property type="match status" value="1"/>
</dbReference>
<evidence type="ECO:0000313" key="15">
    <source>
        <dbReference type="EMBL" id="KAF0931197.1"/>
    </source>
</evidence>
<evidence type="ECO:0000256" key="9">
    <source>
        <dbReference type="PROSITE-ProRule" id="PRU01240"/>
    </source>
</evidence>
<dbReference type="PROSITE" id="PS51892">
    <property type="entry name" value="SUBTILASE"/>
    <property type="match status" value="1"/>
</dbReference>
<dbReference type="AlphaFoldDB" id="A0A6G1F2S1"/>
<evidence type="ECO:0000256" key="3">
    <source>
        <dbReference type="ARBA" id="ARBA00022670"/>
    </source>
</evidence>
<evidence type="ECO:0000259" key="13">
    <source>
        <dbReference type="Pfam" id="PF05922"/>
    </source>
</evidence>
<keyword evidence="6 9" id="KW-0720">Serine protease</keyword>
<dbReference type="GO" id="GO:0006508">
    <property type="term" value="P:proteolysis"/>
    <property type="evidence" value="ECO:0007669"/>
    <property type="project" value="UniProtKB-KW"/>
</dbReference>
<proteinExistence type="inferred from homology"/>
<feature type="domain" description="Subtilisin-like protease fibronectin type-III" evidence="14">
    <location>
        <begin position="698"/>
        <end position="795"/>
    </location>
</feature>
<dbReference type="Pfam" id="PF00082">
    <property type="entry name" value="Peptidase_S8"/>
    <property type="match status" value="1"/>
</dbReference>
<dbReference type="GO" id="GO:0005576">
    <property type="term" value="C:extracellular region"/>
    <property type="evidence" value="ECO:0007669"/>
    <property type="project" value="UniProtKB-SubCell"/>
</dbReference>
<dbReference type="InterPro" id="IPR041469">
    <property type="entry name" value="Subtilisin-like_FN3"/>
</dbReference>
<dbReference type="InterPro" id="IPR034197">
    <property type="entry name" value="Peptidases_S8_3"/>
</dbReference>
<comment type="caution">
    <text evidence="15">The sequence shown here is derived from an EMBL/GenBank/DDBJ whole genome shotgun (WGS) entry which is preliminary data.</text>
</comment>
<dbReference type="Proteomes" id="UP000479710">
    <property type="component" value="Unassembled WGS sequence"/>
</dbReference>
<evidence type="ECO:0008006" key="17">
    <source>
        <dbReference type="Google" id="ProtNLM"/>
    </source>
</evidence>
<feature type="region of interest" description="Disordered" evidence="11">
    <location>
        <begin position="227"/>
        <end position="251"/>
    </location>
</feature>
<keyword evidence="3 9" id="KW-0645">Protease</keyword>
<dbReference type="SUPFAM" id="SSF52743">
    <property type="entry name" value="Subtilisin-like"/>
    <property type="match status" value="1"/>
</dbReference>
<name>A0A6G1F2S1_9ORYZ</name>
<evidence type="ECO:0000256" key="10">
    <source>
        <dbReference type="RuleBase" id="RU003355"/>
    </source>
</evidence>
<evidence type="ECO:0000256" key="1">
    <source>
        <dbReference type="ARBA" id="ARBA00004613"/>
    </source>
</evidence>
<gene>
    <name evidence="15" type="ORF">E2562_002546</name>
</gene>
<evidence type="ECO:0000256" key="5">
    <source>
        <dbReference type="ARBA" id="ARBA00022801"/>
    </source>
</evidence>
<evidence type="ECO:0000313" key="16">
    <source>
        <dbReference type="Proteomes" id="UP000479710"/>
    </source>
</evidence>
<dbReference type="InterPro" id="IPR045051">
    <property type="entry name" value="SBT"/>
</dbReference>
<dbReference type="Gene3D" id="3.50.30.30">
    <property type="match status" value="1"/>
</dbReference>
<dbReference type="OrthoDB" id="10256524at2759"/>
<protein>
    <recommendedName>
        <fullName evidence="17">Subtilisin-like protease</fullName>
    </recommendedName>
</protein>
<dbReference type="InterPro" id="IPR037045">
    <property type="entry name" value="S8pro/Inhibitor_I9_sf"/>
</dbReference>
<feature type="active site" description="Charge relay system" evidence="8 9">
    <location>
        <position position="243"/>
    </location>
</feature>
<dbReference type="Gene3D" id="2.60.40.2310">
    <property type="match status" value="1"/>
</dbReference>
<sequence length="799" mass="84706">MHLKSISTIDSTISLVTMGKTLLIVLSLLHAIVVATSVGAEQGDEVSTYIVHVAHSHAAPPTAPNTAIAHAHYTSFLQRILPPHIREPTPRPIYAYSHAATGFAARMTKHQATHIADHPGVLAVYHDDRLELHTTQSPSFLRLSPSSGLVQASKGGGRGVVIGVLDTGVYPKDRRSFAADPSLPPPPRTFRGRCDSTHSFNAAAYCNNKLVGAKYFYAGHEAELRHPINETRESKSPLDTEGHGTHTASTAAGSAVPGANFVGYANGIAQGMAVRAHIATYKVCWKLDNGRGSCPYSDILAGMDAAIADGVDVISLSLGGKASELYYEPVSIGSFNAIRRRIVVSSAAGNDGPDMSTANNLGPWLITVGASSMNRRFPAHVVLGHNYGTYVGTSLYSGRNTAGSLLPLVYGGDAGSNTCEYGKLSRNIVKGKMVLCYGTKNTTNPIVQEAAVQLADGLGAIISSAPEFGDFYFQSSADILPASTVTFKDANSIHSYIRMVPNPVARIDFHGTVISQSPSAPRVAAFSSRGPNRFAPEILKPDLIAPGVDILAAWTGEASPTQIDVLDNRRVEFNIISGTSMACPHVSGIAAMLKVARPSWSPAAIKSAMMTTAYIVDNGGNAIKSAVNSQAAGPFELGSGHVDPNSALDPGLVYDATTDDYITFFCSLGYTPGQIAIFTKDRSTTDYCSTRPRRSVGDLNYPAFSVVFRRSGGQVTQRRSVTNVGANTNAVYNVAVTAPPGTTLTVTPTRLAFDAQRNTLQYSITLSGGSSNSPYYSWGSIVWSDGQHTVRSPVAATWQ</sequence>
<feature type="domain" description="Peptidase S8/S53" evidence="12">
    <location>
        <begin position="157"/>
        <end position="618"/>
    </location>
</feature>
<dbReference type="InterPro" id="IPR023828">
    <property type="entry name" value="Peptidase_S8_Ser-AS"/>
</dbReference>
<evidence type="ECO:0000256" key="8">
    <source>
        <dbReference type="PIRSR" id="PIRSR615500-1"/>
    </source>
</evidence>
<dbReference type="EMBL" id="SPHZ02000001">
    <property type="protein sequence ID" value="KAF0931197.1"/>
    <property type="molecule type" value="Genomic_DNA"/>
</dbReference>
<keyword evidence="5 9" id="KW-0378">Hydrolase</keyword>
<evidence type="ECO:0000256" key="11">
    <source>
        <dbReference type="SAM" id="MobiDB-lite"/>
    </source>
</evidence>
<dbReference type="InterPro" id="IPR023827">
    <property type="entry name" value="Peptidase_S8_Asp-AS"/>
</dbReference>
<evidence type="ECO:0000256" key="7">
    <source>
        <dbReference type="ARBA" id="ARBA00023180"/>
    </source>
</evidence>
<dbReference type="GO" id="GO:0004252">
    <property type="term" value="F:serine-type endopeptidase activity"/>
    <property type="evidence" value="ECO:0007669"/>
    <property type="project" value="UniProtKB-UniRule"/>
</dbReference>
<dbReference type="Pfam" id="PF05922">
    <property type="entry name" value="Inhibitor_I9"/>
    <property type="match status" value="1"/>
</dbReference>
<dbReference type="Gene3D" id="3.30.70.80">
    <property type="entry name" value="Peptidase S8 propeptide/proteinase inhibitor I9"/>
    <property type="match status" value="1"/>
</dbReference>
<dbReference type="InterPro" id="IPR010259">
    <property type="entry name" value="S8pro/Inhibitor_I9"/>
</dbReference>
<dbReference type="InterPro" id="IPR000209">
    <property type="entry name" value="Peptidase_S8/S53_dom"/>
</dbReference>
<dbReference type="PANTHER" id="PTHR10795">
    <property type="entry name" value="PROPROTEIN CONVERTASE SUBTILISIN/KEXIN"/>
    <property type="match status" value="1"/>
</dbReference>
<dbReference type="InterPro" id="IPR036852">
    <property type="entry name" value="Peptidase_S8/S53_dom_sf"/>
</dbReference>
<dbReference type="CDD" id="cd02120">
    <property type="entry name" value="PA_subtilisin_like"/>
    <property type="match status" value="1"/>
</dbReference>
<organism evidence="15 16">
    <name type="scientific">Oryza meyeriana var. granulata</name>
    <dbReference type="NCBI Taxonomy" id="110450"/>
    <lineage>
        <taxon>Eukaryota</taxon>
        <taxon>Viridiplantae</taxon>
        <taxon>Streptophyta</taxon>
        <taxon>Embryophyta</taxon>
        <taxon>Tracheophyta</taxon>
        <taxon>Spermatophyta</taxon>
        <taxon>Magnoliopsida</taxon>
        <taxon>Liliopsida</taxon>
        <taxon>Poales</taxon>
        <taxon>Poaceae</taxon>
        <taxon>BOP clade</taxon>
        <taxon>Oryzoideae</taxon>
        <taxon>Oryzeae</taxon>
        <taxon>Oryzinae</taxon>
        <taxon>Oryza</taxon>
        <taxon>Oryza meyeriana</taxon>
    </lineage>
</organism>
<keyword evidence="7" id="KW-0325">Glycoprotein</keyword>